<dbReference type="NCBIfam" id="NF005901">
    <property type="entry name" value="PRK07877.1"/>
    <property type="match status" value="1"/>
</dbReference>
<dbReference type="Pfam" id="PF00881">
    <property type="entry name" value="Nitroreductase"/>
    <property type="match status" value="1"/>
</dbReference>
<sequence length="764" mass="85558">MLTLTNLTVDKDLSYEPEFFRIYNPQDRDKLEALLTSKPHIRIHDELDSQLDELIKSKHPKKKPEPQQMHALKLLHLGDLSMEDYGVWVYYPWSERLVHLLDEEEFVSMRTNRNVYKITPEERDVLGKQIVGVVGLSVGQSVSVTMAMERGFGEIRLADFDLLELSNLNRIRTGVQSLGLPKVVIVAREIKEIDPFLKVTCFNDGLTEENMDRFFTEGGKLNVIVDECDGLDIKILLRHKAKSLGIPVVMDASDRGTVDVERFDLEPDRPILHGLIEHLDHTQVKYLKTNEEKVPFLLAMIGVETLSNRLKASMIEVGQSITTWPQLASAVTLGGALCADVCRRIILDQYHESGRYWIDIEELIGDKTPKADNEYEVKDLTAEPLTTEEIESAIAAVKVDDQQSVQLTEEQIKQLVSAALFAPSAGNNQPWKWVANAGKLFLFHDEKHSISWGDFDNITSNIAFGTAIENLKIEAGQLNLEMNYALFPAPNHKRLVAACSFSPAQGTTYLPELAPLITQRLTNRKQGTGSKIEDEILRTLTNAVGSNGGASIQIVEDKEKIDAIAEIVAGVERVRFLHPQGHHDFYTKEVRWTDAAVHSTKDGLDIKSLELSETDRTGLLVAKSPEVIKLLNRWGGGSAFEKLSRDGIKSSSAIGLITMPTYEAKNFIKGGEAVQRVWLQANLQNLSFHPISAPLFLFARLNQGNGAELPTAARTALKKLQQQLQGVFPQLVDQQGIFMFRLSYADEASVRSLRKPLDEILQII</sequence>
<feature type="domain" description="THIF-type NAD/FAD binding fold" evidence="2">
    <location>
        <begin position="113"/>
        <end position="281"/>
    </location>
</feature>
<dbReference type="CDD" id="cd01483">
    <property type="entry name" value="E1_enzyme_family"/>
    <property type="match status" value="1"/>
</dbReference>
<dbReference type="Pfam" id="PF00899">
    <property type="entry name" value="ThiF"/>
    <property type="match status" value="1"/>
</dbReference>
<evidence type="ECO:0000259" key="1">
    <source>
        <dbReference type="Pfam" id="PF00881"/>
    </source>
</evidence>
<dbReference type="EMBL" id="BMIL01000003">
    <property type="protein sequence ID" value="GGC58418.1"/>
    <property type="molecule type" value="Genomic_DNA"/>
</dbReference>
<evidence type="ECO:0000313" key="3">
    <source>
        <dbReference type="EMBL" id="GGC58418.1"/>
    </source>
</evidence>
<feature type="domain" description="Nitroreductase" evidence="1">
    <location>
        <begin position="407"/>
        <end position="435"/>
    </location>
</feature>
<protein>
    <recommendedName>
        <fullName evidence="5">ThiF family protein</fullName>
    </recommendedName>
</protein>
<dbReference type="InterPro" id="IPR035985">
    <property type="entry name" value="Ubiquitin-activating_enz"/>
</dbReference>
<dbReference type="PANTHER" id="PTHR43267:SF3">
    <property type="entry name" value="THIF PROTEIN"/>
    <property type="match status" value="1"/>
</dbReference>
<evidence type="ECO:0000313" key="4">
    <source>
        <dbReference type="Proteomes" id="UP000651668"/>
    </source>
</evidence>
<dbReference type="Gene3D" id="3.40.109.10">
    <property type="entry name" value="NADH Oxidase"/>
    <property type="match status" value="2"/>
</dbReference>
<evidence type="ECO:0008006" key="5">
    <source>
        <dbReference type="Google" id="ProtNLM"/>
    </source>
</evidence>
<dbReference type="SUPFAM" id="SSF69572">
    <property type="entry name" value="Activating enzymes of the ubiquitin-like proteins"/>
    <property type="match status" value="1"/>
</dbReference>
<dbReference type="Gene3D" id="3.40.50.720">
    <property type="entry name" value="NAD(P)-binding Rossmann-like Domain"/>
    <property type="match status" value="1"/>
</dbReference>
<keyword evidence="4" id="KW-1185">Reference proteome</keyword>
<proteinExistence type="predicted"/>
<dbReference type="AlphaFoldDB" id="A0A916U5J6"/>
<dbReference type="InterPro" id="IPR029479">
    <property type="entry name" value="Nitroreductase"/>
</dbReference>
<evidence type="ECO:0000259" key="2">
    <source>
        <dbReference type="Pfam" id="PF00899"/>
    </source>
</evidence>
<dbReference type="RefSeq" id="WP_188625766.1">
    <property type="nucleotide sequence ID" value="NZ_BMIL01000003.1"/>
</dbReference>
<dbReference type="GO" id="GO:0016491">
    <property type="term" value="F:oxidoreductase activity"/>
    <property type="evidence" value="ECO:0007669"/>
    <property type="project" value="InterPro"/>
</dbReference>
<accession>A0A916U5J6</accession>
<name>A0A916U5J6_9SPHI</name>
<reference evidence="3" key="1">
    <citation type="journal article" date="2014" name="Int. J. Syst. Evol. Microbiol.">
        <title>Complete genome sequence of Corynebacterium casei LMG S-19264T (=DSM 44701T), isolated from a smear-ripened cheese.</title>
        <authorList>
            <consortium name="US DOE Joint Genome Institute (JGI-PGF)"/>
            <person name="Walter F."/>
            <person name="Albersmeier A."/>
            <person name="Kalinowski J."/>
            <person name="Ruckert C."/>
        </authorList>
    </citation>
    <scope>NUCLEOTIDE SEQUENCE</scope>
    <source>
        <strain evidence="3">CGMCC 1.15343</strain>
    </source>
</reference>
<dbReference type="PANTHER" id="PTHR43267">
    <property type="entry name" value="TRNA THREONYLCARBAMOYLADENOSINE DEHYDRATASE"/>
    <property type="match status" value="1"/>
</dbReference>
<organism evidence="3 4">
    <name type="scientific">Pedobacter quisquiliarum</name>
    <dbReference type="NCBI Taxonomy" id="1834438"/>
    <lineage>
        <taxon>Bacteria</taxon>
        <taxon>Pseudomonadati</taxon>
        <taxon>Bacteroidota</taxon>
        <taxon>Sphingobacteriia</taxon>
        <taxon>Sphingobacteriales</taxon>
        <taxon>Sphingobacteriaceae</taxon>
        <taxon>Pedobacter</taxon>
    </lineage>
</organism>
<dbReference type="GO" id="GO:0061503">
    <property type="term" value="F:tRNA threonylcarbamoyladenosine dehydratase"/>
    <property type="evidence" value="ECO:0007669"/>
    <property type="project" value="TreeGrafter"/>
</dbReference>
<gene>
    <name evidence="3" type="primary">moeY</name>
    <name evidence="3" type="ORF">GCM10011387_10110</name>
</gene>
<dbReference type="GO" id="GO:0008641">
    <property type="term" value="F:ubiquitin-like modifier activating enzyme activity"/>
    <property type="evidence" value="ECO:0007669"/>
    <property type="project" value="InterPro"/>
</dbReference>
<dbReference type="InterPro" id="IPR000415">
    <property type="entry name" value="Nitroreductase-like"/>
</dbReference>
<dbReference type="Proteomes" id="UP000651668">
    <property type="component" value="Unassembled WGS sequence"/>
</dbReference>
<comment type="caution">
    <text evidence="3">The sequence shown here is derived from an EMBL/GenBank/DDBJ whole genome shotgun (WGS) entry which is preliminary data.</text>
</comment>
<dbReference type="InterPro" id="IPR045886">
    <property type="entry name" value="ThiF/MoeB/HesA"/>
</dbReference>
<dbReference type="SUPFAM" id="SSF55469">
    <property type="entry name" value="FMN-dependent nitroreductase-like"/>
    <property type="match status" value="1"/>
</dbReference>
<dbReference type="GO" id="GO:0061504">
    <property type="term" value="P:cyclic threonylcarbamoyladenosine biosynthetic process"/>
    <property type="evidence" value="ECO:0007669"/>
    <property type="project" value="TreeGrafter"/>
</dbReference>
<reference evidence="3" key="2">
    <citation type="submission" date="2020-09" db="EMBL/GenBank/DDBJ databases">
        <authorList>
            <person name="Sun Q."/>
            <person name="Zhou Y."/>
        </authorList>
    </citation>
    <scope>NUCLEOTIDE SEQUENCE</scope>
    <source>
        <strain evidence="3">CGMCC 1.15343</strain>
    </source>
</reference>
<dbReference type="InterPro" id="IPR000594">
    <property type="entry name" value="ThiF_NAD_FAD-bd"/>
</dbReference>